<dbReference type="EMBL" id="VOEI01000006">
    <property type="protein sequence ID" value="TWR24495.1"/>
    <property type="molecule type" value="Genomic_DNA"/>
</dbReference>
<protein>
    <recommendedName>
        <fullName evidence="3">Response regulatory domain-containing protein</fullName>
    </recommendedName>
</protein>
<evidence type="ECO:0000313" key="1">
    <source>
        <dbReference type="EMBL" id="TWR24495.1"/>
    </source>
</evidence>
<gene>
    <name evidence="1" type="ORF">FPZ42_15455</name>
</gene>
<dbReference type="RefSeq" id="WP_146272724.1">
    <property type="nucleotide sequence ID" value="NZ_VOEI01000006.1"/>
</dbReference>
<organism evidence="1 2">
    <name type="scientific">Mucilaginibacter achroorhodeus</name>
    <dbReference type="NCBI Taxonomy" id="2599294"/>
    <lineage>
        <taxon>Bacteria</taxon>
        <taxon>Pseudomonadati</taxon>
        <taxon>Bacteroidota</taxon>
        <taxon>Sphingobacteriia</taxon>
        <taxon>Sphingobacteriales</taxon>
        <taxon>Sphingobacteriaceae</taxon>
        <taxon>Mucilaginibacter</taxon>
    </lineage>
</organism>
<proteinExistence type="predicted"/>
<name>A0A563TYP9_9SPHI</name>
<evidence type="ECO:0008006" key="3">
    <source>
        <dbReference type="Google" id="ProtNLM"/>
    </source>
</evidence>
<reference evidence="1 2" key="1">
    <citation type="submission" date="2019-07" db="EMBL/GenBank/DDBJ databases">
        <authorList>
            <person name="Kim J."/>
        </authorList>
    </citation>
    <scope>NUCLEOTIDE SEQUENCE [LARGE SCALE GENOMIC DNA]</scope>
    <source>
        <strain evidence="1 2">MJ1a</strain>
    </source>
</reference>
<sequence>MMKKCEILVVCRHPDILATVVRLINNNPEWHATGCQSDDEAVKAFMLTKHNVVLIGAGVEAESEAKLREEFIALNPKVKVVQHFGGGSGLLSAEIYGALQK</sequence>
<accession>A0A563TYP9</accession>
<dbReference type="Proteomes" id="UP000318010">
    <property type="component" value="Unassembled WGS sequence"/>
</dbReference>
<comment type="caution">
    <text evidence="1">The sequence shown here is derived from an EMBL/GenBank/DDBJ whole genome shotgun (WGS) entry which is preliminary data.</text>
</comment>
<keyword evidence="2" id="KW-1185">Reference proteome</keyword>
<evidence type="ECO:0000313" key="2">
    <source>
        <dbReference type="Proteomes" id="UP000318010"/>
    </source>
</evidence>
<dbReference type="AlphaFoldDB" id="A0A563TYP9"/>
<dbReference type="OrthoDB" id="677818at2"/>